<dbReference type="InterPro" id="IPR002676">
    <property type="entry name" value="RimM_N"/>
</dbReference>
<evidence type="ECO:0000256" key="3">
    <source>
        <dbReference type="ARBA" id="ARBA00022552"/>
    </source>
</evidence>
<name>A0A8J3I4K5_9CHLR</name>
<keyword evidence="1 5" id="KW-0963">Cytoplasm</keyword>
<dbReference type="GO" id="GO:0006364">
    <property type="term" value="P:rRNA processing"/>
    <property type="evidence" value="ECO:0007669"/>
    <property type="project" value="UniProtKB-UniRule"/>
</dbReference>
<organism evidence="8 9">
    <name type="scientific">Ktedonospora formicarum</name>
    <dbReference type="NCBI Taxonomy" id="2778364"/>
    <lineage>
        <taxon>Bacteria</taxon>
        <taxon>Bacillati</taxon>
        <taxon>Chloroflexota</taxon>
        <taxon>Ktedonobacteria</taxon>
        <taxon>Ktedonobacterales</taxon>
        <taxon>Ktedonobacteraceae</taxon>
        <taxon>Ktedonospora</taxon>
    </lineage>
</organism>
<dbReference type="NCBIfam" id="TIGR02273">
    <property type="entry name" value="16S_RimM"/>
    <property type="match status" value="1"/>
</dbReference>
<keyword evidence="2 5" id="KW-0690">Ribosome biogenesis</keyword>
<dbReference type="GO" id="GO:0005840">
    <property type="term" value="C:ribosome"/>
    <property type="evidence" value="ECO:0007669"/>
    <property type="project" value="InterPro"/>
</dbReference>
<dbReference type="InterPro" id="IPR009000">
    <property type="entry name" value="Transl_B-barrel_sf"/>
</dbReference>
<comment type="subunit">
    <text evidence="5">Binds ribosomal protein uS19.</text>
</comment>
<dbReference type="Pfam" id="PF01782">
    <property type="entry name" value="RimM"/>
    <property type="match status" value="1"/>
</dbReference>
<dbReference type="InterPro" id="IPR056792">
    <property type="entry name" value="PRC_RimM"/>
</dbReference>
<evidence type="ECO:0000313" key="8">
    <source>
        <dbReference type="EMBL" id="GHO50117.1"/>
    </source>
</evidence>
<comment type="domain">
    <text evidence="5">The PRC barrel domain binds ribosomal protein uS19.</text>
</comment>
<evidence type="ECO:0000259" key="7">
    <source>
        <dbReference type="Pfam" id="PF24986"/>
    </source>
</evidence>
<sequence>MLMPRQNKTEWATIGKIVALFGIRGEVKVLSLTDIPDRFASLDSIYIGSADQHYECYVIESVRPYKGDMFILKFKGINSANDAEALRHQDLCISESQLAQLPPDLYYQHDILGLQVFTLGNREVGEIIDIMPTGGNDVYILRTPERTQVMIPAIKEIIKQIDLVRKVMYIDPMPGLLDDEAVIDDPNKSDEGDDA</sequence>
<reference evidence="8" key="1">
    <citation type="submission" date="2020-10" db="EMBL/GenBank/DDBJ databases">
        <title>Taxonomic study of unclassified bacteria belonging to the class Ktedonobacteria.</title>
        <authorList>
            <person name="Yabe S."/>
            <person name="Wang C.M."/>
            <person name="Zheng Y."/>
            <person name="Sakai Y."/>
            <person name="Cavaletti L."/>
            <person name="Monciardini P."/>
            <person name="Donadio S."/>
        </authorList>
    </citation>
    <scope>NUCLEOTIDE SEQUENCE</scope>
    <source>
        <strain evidence="8">SOSP1-1</strain>
    </source>
</reference>
<protein>
    <recommendedName>
        <fullName evidence="5">Ribosome maturation factor RimM</fullName>
    </recommendedName>
</protein>
<evidence type="ECO:0000256" key="5">
    <source>
        <dbReference type="HAMAP-Rule" id="MF_00014"/>
    </source>
</evidence>
<accession>A0A8J3I4K5</accession>
<feature type="domain" description="RimM N-terminal" evidence="6">
    <location>
        <begin position="13"/>
        <end position="97"/>
    </location>
</feature>
<feature type="domain" description="Ribosome maturation factor RimM PRC barrel" evidence="7">
    <location>
        <begin position="109"/>
        <end position="175"/>
    </location>
</feature>
<dbReference type="GO" id="GO:0005737">
    <property type="term" value="C:cytoplasm"/>
    <property type="evidence" value="ECO:0007669"/>
    <property type="project" value="UniProtKB-SubCell"/>
</dbReference>
<dbReference type="SUPFAM" id="SSF50346">
    <property type="entry name" value="PRC-barrel domain"/>
    <property type="match status" value="1"/>
</dbReference>
<dbReference type="Pfam" id="PF24986">
    <property type="entry name" value="PRC_RimM"/>
    <property type="match status" value="1"/>
</dbReference>
<dbReference type="SUPFAM" id="SSF50447">
    <property type="entry name" value="Translation proteins"/>
    <property type="match status" value="1"/>
</dbReference>
<evidence type="ECO:0000259" key="6">
    <source>
        <dbReference type="Pfam" id="PF01782"/>
    </source>
</evidence>
<gene>
    <name evidence="5 8" type="primary">rimM</name>
    <name evidence="8" type="ORF">KSX_82800</name>
</gene>
<evidence type="ECO:0000256" key="1">
    <source>
        <dbReference type="ARBA" id="ARBA00022490"/>
    </source>
</evidence>
<dbReference type="GO" id="GO:0043022">
    <property type="term" value="F:ribosome binding"/>
    <property type="evidence" value="ECO:0007669"/>
    <property type="project" value="InterPro"/>
</dbReference>
<dbReference type="InterPro" id="IPR011961">
    <property type="entry name" value="RimM"/>
</dbReference>
<keyword evidence="9" id="KW-1185">Reference proteome</keyword>
<dbReference type="InterPro" id="IPR011033">
    <property type="entry name" value="PRC_barrel-like_sf"/>
</dbReference>
<dbReference type="GO" id="GO:0042274">
    <property type="term" value="P:ribosomal small subunit biogenesis"/>
    <property type="evidence" value="ECO:0007669"/>
    <property type="project" value="UniProtKB-UniRule"/>
</dbReference>
<evidence type="ECO:0000256" key="2">
    <source>
        <dbReference type="ARBA" id="ARBA00022517"/>
    </source>
</evidence>
<comment type="function">
    <text evidence="5">An accessory protein needed during the final step in the assembly of 30S ribosomal subunit, possibly for assembly of the head region. Essential for efficient processing of 16S rRNA. May be needed both before and after RbfA during the maturation of 16S rRNA. It has affinity for free ribosomal 30S subunits but not for 70S ribosomes.</text>
</comment>
<keyword evidence="4 5" id="KW-0143">Chaperone</keyword>
<keyword evidence="3 5" id="KW-0698">rRNA processing</keyword>
<dbReference type="Gene3D" id="2.40.30.60">
    <property type="entry name" value="RimM"/>
    <property type="match status" value="1"/>
</dbReference>
<dbReference type="InterPro" id="IPR036976">
    <property type="entry name" value="RimM_N_sf"/>
</dbReference>
<evidence type="ECO:0000256" key="4">
    <source>
        <dbReference type="ARBA" id="ARBA00023186"/>
    </source>
</evidence>
<dbReference type="AlphaFoldDB" id="A0A8J3I4K5"/>
<dbReference type="PANTHER" id="PTHR33692:SF1">
    <property type="entry name" value="RIBOSOME MATURATION FACTOR RIMM"/>
    <property type="match status" value="1"/>
</dbReference>
<dbReference type="PANTHER" id="PTHR33692">
    <property type="entry name" value="RIBOSOME MATURATION FACTOR RIMM"/>
    <property type="match status" value="1"/>
</dbReference>
<dbReference type="Gene3D" id="2.30.30.240">
    <property type="entry name" value="PRC-barrel domain"/>
    <property type="match status" value="1"/>
</dbReference>
<comment type="similarity">
    <text evidence="5">Belongs to the RimM family.</text>
</comment>
<comment type="subcellular location">
    <subcellularLocation>
        <location evidence="5">Cytoplasm</location>
    </subcellularLocation>
</comment>
<dbReference type="EMBL" id="BNJF01000007">
    <property type="protein sequence ID" value="GHO50117.1"/>
    <property type="molecule type" value="Genomic_DNA"/>
</dbReference>
<comment type="caution">
    <text evidence="8">The sequence shown here is derived from an EMBL/GenBank/DDBJ whole genome shotgun (WGS) entry which is preliminary data.</text>
</comment>
<proteinExistence type="inferred from homology"/>
<evidence type="ECO:0000313" key="9">
    <source>
        <dbReference type="Proteomes" id="UP000612362"/>
    </source>
</evidence>
<dbReference type="HAMAP" id="MF_00014">
    <property type="entry name" value="Ribosome_mat_RimM"/>
    <property type="match status" value="1"/>
</dbReference>
<dbReference type="Proteomes" id="UP000612362">
    <property type="component" value="Unassembled WGS sequence"/>
</dbReference>